<dbReference type="PROSITE" id="PS50850">
    <property type="entry name" value="MFS"/>
    <property type="match status" value="1"/>
</dbReference>
<feature type="transmembrane region" description="Helical" evidence="5">
    <location>
        <begin position="173"/>
        <end position="190"/>
    </location>
</feature>
<name>A0A0C9X292_9AGAR</name>
<organism evidence="7 8">
    <name type="scientific">Laccaria amethystina LaAM-08-1</name>
    <dbReference type="NCBI Taxonomy" id="1095629"/>
    <lineage>
        <taxon>Eukaryota</taxon>
        <taxon>Fungi</taxon>
        <taxon>Dikarya</taxon>
        <taxon>Basidiomycota</taxon>
        <taxon>Agaricomycotina</taxon>
        <taxon>Agaricomycetes</taxon>
        <taxon>Agaricomycetidae</taxon>
        <taxon>Agaricales</taxon>
        <taxon>Agaricineae</taxon>
        <taxon>Hydnangiaceae</taxon>
        <taxon>Laccaria</taxon>
    </lineage>
</organism>
<feature type="transmembrane region" description="Helical" evidence="5">
    <location>
        <begin position="105"/>
        <end position="124"/>
    </location>
</feature>
<feature type="transmembrane region" description="Helical" evidence="5">
    <location>
        <begin position="293"/>
        <end position="310"/>
    </location>
</feature>
<dbReference type="InterPro" id="IPR020846">
    <property type="entry name" value="MFS_dom"/>
</dbReference>
<dbReference type="Proteomes" id="UP000054477">
    <property type="component" value="Unassembled WGS sequence"/>
</dbReference>
<reference evidence="8" key="2">
    <citation type="submission" date="2015-01" db="EMBL/GenBank/DDBJ databases">
        <title>Evolutionary Origins and Diversification of the Mycorrhizal Mutualists.</title>
        <authorList>
            <consortium name="DOE Joint Genome Institute"/>
            <consortium name="Mycorrhizal Genomics Consortium"/>
            <person name="Kohler A."/>
            <person name="Kuo A."/>
            <person name="Nagy L.G."/>
            <person name="Floudas D."/>
            <person name="Copeland A."/>
            <person name="Barry K.W."/>
            <person name="Cichocki N."/>
            <person name="Veneault-Fourrey C."/>
            <person name="LaButti K."/>
            <person name="Lindquist E.A."/>
            <person name="Lipzen A."/>
            <person name="Lundell T."/>
            <person name="Morin E."/>
            <person name="Murat C."/>
            <person name="Riley R."/>
            <person name="Ohm R."/>
            <person name="Sun H."/>
            <person name="Tunlid A."/>
            <person name="Henrissat B."/>
            <person name="Grigoriev I.V."/>
            <person name="Hibbett D.S."/>
            <person name="Martin F."/>
        </authorList>
    </citation>
    <scope>NUCLEOTIDE SEQUENCE [LARGE SCALE GENOMIC DNA]</scope>
    <source>
        <strain evidence="8">LaAM-08-1</strain>
    </source>
</reference>
<dbReference type="EMBL" id="KN838971">
    <property type="protein sequence ID" value="KIJ91766.1"/>
    <property type="molecule type" value="Genomic_DNA"/>
</dbReference>
<keyword evidence="8" id="KW-1185">Reference proteome</keyword>
<dbReference type="InterPro" id="IPR011701">
    <property type="entry name" value="MFS"/>
</dbReference>
<feature type="transmembrane region" description="Helical" evidence="5">
    <location>
        <begin position="21"/>
        <end position="44"/>
    </location>
</feature>
<feature type="transmembrane region" description="Helical" evidence="5">
    <location>
        <begin position="136"/>
        <end position="153"/>
    </location>
</feature>
<evidence type="ECO:0000256" key="3">
    <source>
        <dbReference type="ARBA" id="ARBA00022989"/>
    </source>
</evidence>
<accession>A0A0C9X292</accession>
<keyword evidence="3 5" id="KW-1133">Transmembrane helix</keyword>
<evidence type="ECO:0000256" key="5">
    <source>
        <dbReference type="SAM" id="Phobius"/>
    </source>
</evidence>
<dbReference type="SUPFAM" id="SSF103473">
    <property type="entry name" value="MFS general substrate transporter"/>
    <property type="match status" value="1"/>
</dbReference>
<protein>
    <recommendedName>
        <fullName evidence="6">Major facilitator superfamily (MFS) profile domain-containing protein</fullName>
    </recommendedName>
</protein>
<dbReference type="OrthoDB" id="5296287at2759"/>
<dbReference type="PANTHER" id="PTHR23508:SF10">
    <property type="entry name" value="CARBOXYLIC ACID TRANSPORTER PROTEIN HOMOLOG"/>
    <property type="match status" value="1"/>
</dbReference>
<comment type="subcellular location">
    <subcellularLocation>
        <location evidence="1">Membrane</location>
        <topology evidence="1">Multi-pass membrane protein</topology>
    </subcellularLocation>
</comment>
<feature type="transmembrane region" description="Helical" evidence="5">
    <location>
        <begin position="196"/>
        <end position="215"/>
    </location>
</feature>
<keyword evidence="2 5" id="KW-0812">Transmembrane</keyword>
<evidence type="ECO:0000256" key="1">
    <source>
        <dbReference type="ARBA" id="ARBA00004141"/>
    </source>
</evidence>
<dbReference type="InterPro" id="IPR036259">
    <property type="entry name" value="MFS_trans_sf"/>
</dbReference>
<evidence type="ECO:0000313" key="7">
    <source>
        <dbReference type="EMBL" id="KIJ91766.1"/>
    </source>
</evidence>
<dbReference type="STRING" id="1095629.A0A0C9X292"/>
<dbReference type="AlphaFoldDB" id="A0A0C9X292"/>
<evidence type="ECO:0000313" key="8">
    <source>
        <dbReference type="Proteomes" id="UP000054477"/>
    </source>
</evidence>
<keyword evidence="4 5" id="KW-0472">Membrane</keyword>
<feature type="transmembrane region" description="Helical" evidence="5">
    <location>
        <begin position="426"/>
        <end position="445"/>
    </location>
</feature>
<evidence type="ECO:0000259" key="6">
    <source>
        <dbReference type="PROSITE" id="PS50850"/>
    </source>
</evidence>
<dbReference type="GO" id="GO:0005886">
    <property type="term" value="C:plasma membrane"/>
    <property type="evidence" value="ECO:0007669"/>
    <property type="project" value="TreeGrafter"/>
</dbReference>
<dbReference type="GO" id="GO:0035879">
    <property type="term" value="P:plasma membrane lactate transport"/>
    <property type="evidence" value="ECO:0007669"/>
    <property type="project" value="TreeGrafter"/>
</dbReference>
<dbReference type="Pfam" id="PF07690">
    <property type="entry name" value="MFS_1"/>
    <property type="match status" value="1"/>
</dbReference>
<dbReference type="CDD" id="cd17316">
    <property type="entry name" value="MFS_SV2_like"/>
    <property type="match status" value="1"/>
</dbReference>
<feature type="domain" description="Major facilitator superfamily (MFS) profile" evidence="6">
    <location>
        <begin position="36"/>
        <end position="449"/>
    </location>
</feature>
<gene>
    <name evidence="7" type="ORF">K443DRAFT_685746</name>
</gene>
<feature type="transmembrane region" description="Helical" evidence="5">
    <location>
        <begin position="254"/>
        <end position="273"/>
    </location>
</feature>
<dbReference type="PANTHER" id="PTHR23508">
    <property type="entry name" value="CARBOXYLIC ACID TRANSPORTER PROTEIN HOMOLOG"/>
    <property type="match status" value="1"/>
</dbReference>
<feature type="transmembrane region" description="Helical" evidence="5">
    <location>
        <begin position="79"/>
        <end position="98"/>
    </location>
</feature>
<proteinExistence type="predicted"/>
<evidence type="ECO:0000256" key="4">
    <source>
        <dbReference type="ARBA" id="ARBA00023136"/>
    </source>
</evidence>
<dbReference type="HOGENOM" id="CLU_001265_46_1_1"/>
<feature type="transmembrane region" description="Helical" evidence="5">
    <location>
        <begin position="322"/>
        <end position="339"/>
    </location>
</feature>
<reference evidence="7 8" key="1">
    <citation type="submission" date="2014-04" db="EMBL/GenBank/DDBJ databases">
        <authorList>
            <consortium name="DOE Joint Genome Institute"/>
            <person name="Kuo A."/>
            <person name="Kohler A."/>
            <person name="Nagy L.G."/>
            <person name="Floudas D."/>
            <person name="Copeland A."/>
            <person name="Barry K.W."/>
            <person name="Cichocki N."/>
            <person name="Veneault-Fourrey C."/>
            <person name="LaButti K."/>
            <person name="Lindquist E.A."/>
            <person name="Lipzen A."/>
            <person name="Lundell T."/>
            <person name="Morin E."/>
            <person name="Murat C."/>
            <person name="Sun H."/>
            <person name="Tunlid A."/>
            <person name="Henrissat B."/>
            <person name="Grigoriev I.V."/>
            <person name="Hibbett D.S."/>
            <person name="Martin F."/>
            <person name="Nordberg H.P."/>
            <person name="Cantor M.N."/>
            <person name="Hua S.X."/>
        </authorList>
    </citation>
    <scope>NUCLEOTIDE SEQUENCE [LARGE SCALE GENOMIC DNA]</scope>
    <source>
        <strain evidence="7 8">LaAM-08-1</strain>
    </source>
</reference>
<dbReference type="GO" id="GO:0015355">
    <property type="term" value="F:secondary active monocarboxylate transmembrane transporter activity"/>
    <property type="evidence" value="ECO:0007669"/>
    <property type="project" value="TreeGrafter"/>
</dbReference>
<sequence>MAPHFLRNLVRNKEQRQRTVSLFRTLRSLTGIQWAQFFVGWLAWTCDSIDLYSLSFVAGNQGQYIAKEFKKTPQQVNSAITVTLLLRPIGALLFGILSDRYGRKWPLVCNLFLLSAFQLCTGFVREFDQFNVVRSASAIAMGGIWGVSTSNVLENLPIDARGFASGVLQQGSAAGYVISAVISMFLVPKVKAGWRSLYWIGFAISFVAACLRAILPESESFASTKAAEQARGIEGSKKTKEFWKEIKKVLKWRWLLCVYAVVLMASFGFLMSASQDMYFLFLVKNKELETGPALFMTIFGSIGATLGSPSTGNLSQRFGRRIAMIVTIVLLAAFVPISLKGTSFFLISNGAFGVQQAVQGAMGVIPIYLAEISPPALRATFPGVAYQMGNIISSVTPTIQAFGAEHLTTKIIVKNSPVVVPDYSTLQAIFISVGAVLLILVILIGPERHGLEFEKQNVVNRPMSIIVEIPGPHSYNEDIELEKGIYDTST</sequence>
<evidence type="ECO:0000256" key="2">
    <source>
        <dbReference type="ARBA" id="ARBA00022692"/>
    </source>
</evidence>
<dbReference type="Gene3D" id="1.20.1250.20">
    <property type="entry name" value="MFS general substrate transporter like domains"/>
    <property type="match status" value="1"/>
</dbReference>